<evidence type="ECO:0000313" key="4">
    <source>
        <dbReference type="Proteomes" id="UP001354989"/>
    </source>
</evidence>
<feature type="signal peptide" evidence="1">
    <location>
        <begin position="1"/>
        <end position="28"/>
    </location>
</feature>
<dbReference type="RefSeq" id="WP_338397054.1">
    <property type="nucleotide sequence ID" value="NZ_AP025292.1"/>
</dbReference>
<dbReference type="InterPro" id="IPR026444">
    <property type="entry name" value="Secre_tail"/>
</dbReference>
<feature type="domain" description="PorZ N-terminal beta-propeller" evidence="2">
    <location>
        <begin position="58"/>
        <end position="213"/>
    </location>
</feature>
<dbReference type="InterPro" id="IPR015943">
    <property type="entry name" value="WD40/YVTN_repeat-like_dom_sf"/>
</dbReference>
<protein>
    <recommendedName>
        <fullName evidence="2">PorZ N-terminal beta-propeller domain-containing protein</fullName>
    </recommendedName>
</protein>
<keyword evidence="4" id="KW-1185">Reference proteome</keyword>
<accession>A0ABN6LEL4</accession>
<dbReference type="EMBL" id="AP025292">
    <property type="protein sequence ID" value="BDC99866.1"/>
    <property type="molecule type" value="Genomic_DNA"/>
</dbReference>
<name>A0ABN6LEL4_9BACT</name>
<gene>
    <name evidence="3" type="ORF">PEPS_21470</name>
</gene>
<dbReference type="InterPro" id="IPR048954">
    <property type="entry name" value="PorZ_N"/>
</dbReference>
<dbReference type="Gene3D" id="2.130.10.10">
    <property type="entry name" value="YVTN repeat-like/Quinoprotein amine dehydrogenase"/>
    <property type="match status" value="2"/>
</dbReference>
<organism evidence="3 4">
    <name type="scientific">Persicobacter psychrovividus</name>
    <dbReference type="NCBI Taxonomy" id="387638"/>
    <lineage>
        <taxon>Bacteria</taxon>
        <taxon>Pseudomonadati</taxon>
        <taxon>Bacteroidota</taxon>
        <taxon>Cytophagia</taxon>
        <taxon>Cytophagales</taxon>
        <taxon>Persicobacteraceae</taxon>
        <taxon>Persicobacter</taxon>
    </lineage>
</organism>
<evidence type="ECO:0000313" key="3">
    <source>
        <dbReference type="EMBL" id="BDC99866.1"/>
    </source>
</evidence>
<dbReference type="SUPFAM" id="SSF63829">
    <property type="entry name" value="Calcium-dependent phosphotriesterase"/>
    <property type="match status" value="1"/>
</dbReference>
<dbReference type="Proteomes" id="UP001354989">
    <property type="component" value="Chromosome"/>
</dbReference>
<evidence type="ECO:0000256" key="1">
    <source>
        <dbReference type="SAM" id="SignalP"/>
    </source>
</evidence>
<dbReference type="Pfam" id="PF07494">
    <property type="entry name" value="Reg_prop"/>
    <property type="match status" value="1"/>
</dbReference>
<reference evidence="3 4" key="1">
    <citation type="submission" date="2021-12" db="EMBL/GenBank/DDBJ databases">
        <title>Genome sequencing of bacteria with rrn-lacking chromosome and rrn-plasmid.</title>
        <authorList>
            <person name="Anda M."/>
            <person name="Iwasaki W."/>
        </authorList>
    </citation>
    <scope>NUCLEOTIDE SEQUENCE [LARGE SCALE GENOMIC DNA]</scope>
    <source>
        <strain evidence="3 4">NBRC 101262</strain>
    </source>
</reference>
<keyword evidence="1" id="KW-0732">Signal</keyword>
<feature type="chain" id="PRO_5045594069" description="PorZ N-terminal beta-propeller domain-containing protein" evidence="1">
    <location>
        <begin position="29"/>
        <end position="747"/>
    </location>
</feature>
<proteinExistence type="predicted"/>
<dbReference type="NCBIfam" id="TIGR04183">
    <property type="entry name" value="Por_Secre_tail"/>
    <property type="match status" value="1"/>
</dbReference>
<evidence type="ECO:0000259" key="2">
    <source>
        <dbReference type="Pfam" id="PF21544"/>
    </source>
</evidence>
<sequence length="747" mass="81795">MKNKNNTTYKLILSNWCLFLFFSLQASAQEIPTGSWRSHFNYRQAALVASNPDSVCCATQNSLFFYDRQSNEVEVVSSSDGLSENEFSTLAYDARNKAWLIGYQSGGIDQLKGRAITTFDAIRQDPQPGDKAIQKILFKGDTSIVILSYGAFIYESSTNRVISTARNLGQNGAALRILDGTVKGDSLMLATAEGIIGNDLTGKSNIQDYSSWQRYNTLWGHPSANVQQITTFDGQLFWAEGSQLFSYQEGVQQVGQTDQPVQHFNTADELMVVDGLHLYQLQDSGLEAVDLQAQQPQQISGNADQLWIADARVGLVSKRGAEERSIAPSGISSVVPFHIDHQGERVMAFRGGYQLGVPNGDPGAFDVFLNGRWTNFDAENTQPEARDVVDAFYRQQSETYAVATMGTGLWEVNAQGEFSRSPSSVIPQDAPLSTIIGDRYGNEWLSQYDAQPALWVKAGAEEWKPLINQSLPIVQLLVHPYQNILVARMDPSRSRGIYVYDFENQVGRLLNSASINNLPSDNINDMAFDRLGNLWLATDQGVGYLPSGDWLNQSVAAVLPIYEGFPIFNKKEVSSITIDGGNRKWFGNNTGLFLYSKPISDFTNNSDIDLLGEFTTENSLLPSNEVLRLTDEPRSGEVFVQTRAGLVSFRADASAGVSPQGEVKIFPNPVRGNFSGPITISQLSTDATVKITDLSGRLLYETTANGGTATWNGSLSNGARAGVGIYLVWVAQPDGTDATVGKVAIVN</sequence>
<dbReference type="InterPro" id="IPR011110">
    <property type="entry name" value="Reg_prop"/>
</dbReference>
<dbReference type="Pfam" id="PF21544">
    <property type="entry name" value="PorZ_N_b_propeller"/>
    <property type="match status" value="1"/>
</dbReference>